<proteinExistence type="predicted"/>
<reference evidence="1 2" key="1">
    <citation type="submission" date="2018-10" db="EMBL/GenBank/DDBJ databases">
        <title>A high-quality apple genome assembly.</title>
        <authorList>
            <person name="Hu J."/>
        </authorList>
    </citation>
    <scope>NUCLEOTIDE SEQUENCE [LARGE SCALE GENOMIC DNA]</scope>
    <source>
        <strain evidence="2">cv. HFTH1</strain>
        <tissue evidence="1">Young leaf</tissue>
    </source>
</reference>
<comment type="caution">
    <text evidence="1">The sequence shown here is derived from an EMBL/GenBank/DDBJ whole genome shotgun (WGS) entry which is preliminary data.</text>
</comment>
<dbReference type="Proteomes" id="UP000290289">
    <property type="component" value="Chromosome 5"/>
</dbReference>
<name>A0A498K303_MALDO</name>
<sequence length="84" mass="9695">MDLKSELQIFRIELRTSELCKWLRHSHVTASMPSFGTRCVTINQETTKPNYIGISFHSIFSAHLLTHATQNTKQNEWMCIISSV</sequence>
<dbReference type="AlphaFoldDB" id="A0A498K303"/>
<dbReference type="EMBL" id="RDQH01000331">
    <property type="protein sequence ID" value="RXI00325.1"/>
    <property type="molecule type" value="Genomic_DNA"/>
</dbReference>
<keyword evidence="2" id="KW-1185">Reference proteome</keyword>
<organism evidence="1 2">
    <name type="scientific">Malus domestica</name>
    <name type="common">Apple</name>
    <name type="synonym">Pyrus malus</name>
    <dbReference type="NCBI Taxonomy" id="3750"/>
    <lineage>
        <taxon>Eukaryota</taxon>
        <taxon>Viridiplantae</taxon>
        <taxon>Streptophyta</taxon>
        <taxon>Embryophyta</taxon>
        <taxon>Tracheophyta</taxon>
        <taxon>Spermatophyta</taxon>
        <taxon>Magnoliopsida</taxon>
        <taxon>eudicotyledons</taxon>
        <taxon>Gunneridae</taxon>
        <taxon>Pentapetalae</taxon>
        <taxon>rosids</taxon>
        <taxon>fabids</taxon>
        <taxon>Rosales</taxon>
        <taxon>Rosaceae</taxon>
        <taxon>Amygdaloideae</taxon>
        <taxon>Maleae</taxon>
        <taxon>Malus</taxon>
    </lineage>
</organism>
<evidence type="ECO:0000313" key="1">
    <source>
        <dbReference type="EMBL" id="RXI00325.1"/>
    </source>
</evidence>
<protein>
    <submittedName>
        <fullName evidence="1">Uncharacterized protein</fullName>
    </submittedName>
</protein>
<evidence type="ECO:0000313" key="2">
    <source>
        <dbReference type="Proteomes" id="UP000290289"/>
    </source>
</evidence>
<accession>A0A498K303</accession>
<gene>
    <name evidence="1" type="ORF">DVH24_037873</name>
</gene>